<dbReference type="PANTHER" id="PTHR43825">
    <property type="entry name" value="PYRUVATE DEHYDROGENASE E1 COMPONENT"/>
    <property type="match status" value="1"/>
</dbReference>
<dbReference type="InterPro" id="IPR033248">
    <property type="entry name" value="Transketolase_C"/>
</dbReference>
<keyword evidence="7" id="KW-0479">Metal-binding</keyword>
<evidence type="ECO:0000313" key="11">
    <source>
        <dbReference type="EMBL" id="REG04718.1"/>
    </source>
</evidence>
<dbReference type="EMBL" id="QUMS01000006">
    <property type="protein sequence ID" value="REG04718.1"/>
    <property type="molecule type" value="Genomic_DNA"/>
</dbReference>
<comment type="cofactor">
    <cofactor evidence="3">
        <name>thiamine diphosphate</name>
        <dbReference type="ChEBI" id="CHEBI:58937"/>
    </cofactor>
</comment>
<dbReference type="RefSeq" id="WP_158674943.1">
    <property type="nucleotide sequence ID" value="NZ_AP018437.1"/>
</dbReference>
<evidence type="ECO:0000259" key="10">
    <source>
        <dbReference type="SMART" id="SM00861"/>
    </source>
</evidence>
<dbReference type="GO" id="GO:0046872">
    <property type="term" value="F:metal ion binding"/>
    <property type="evidence" value="ECO:0007669"/>
    <property type="project" value="UniProtKB-KW"/>
</dbReference>
<dbReference type="InterPro" id="IPR049557">
    <property type="entry name" value="Transketolase_CS"/>
</dbReference>
<dbReference type="InterPro" id="IPR029061">
    <property type="entry name" value="THDP-binding"/>
</dbReference>
<evidence type="ECO:0000256" key="7">
    <source>
        <dbReference type="ARBA" id="ARBA00022723"/>
    </source>
</evidence>
<dbReference type="Gene3D" id="3.40.50.920">
    <property type="match status" value="1"/>
</dbReference>
<dbReference type="Pfam" id="PF02780">
    <property type="entry name" value="Transketolase_C"/>
    <property type="match status" value="1"/>
</dbReference>
<dbReference type="CDD" id="cd02012">
    <property type="entry name" value="TPP_TK"/>
    <property type="match status" value="1"/>
</dbReference>
<dbReference type="SUPFAM" id="SSF52922">
    <property type="entry name" value="TK C-terminal domain-like"/>
    <property type="match status" value="1"/>
</dbReference>
<evidence type="ECO:0000256" key="4">
    <source>
        <dbReference type="ARBA" id="ARBA00007131"/>
    </source>
</evidence>
<evidence type="ECO:0000256" key="1">
    <source>
        <dbReference type="ARBA" id="ARBA00001936"/>
    </source>
</evidence>
<evidence type="ECO:0000256" key="9">
    <source>
        <dbReference type="ARBA" id="ARBA00023052"/>
    </source>
</evidence>
<proteinExistence type="inferred from homology"/>
<comment type="cofactor">
    <cofactor evidence="1">
        <name>Mn(2+)</name>
        <dbReference type="ChEBI" id="CHEBI:29035"/>
    </cofactor>
</comment>
<keyword evidence="12" id="KW-1185">Reference proteome</keyword>
<dbReference type="Gene3D" id="3.40.50.970">
    <property type="match status" value="2"/>
</dbReference>
<protein>
    <submittedName>
        <fullName evidence="11">Transketolase</fullName>
    </submittedName>
</protein>
<gene>
    <name evidence="11" type="ORF">DFR64_3069</name>
</gene>
<evidence type="ECO:0000256" key="8">
    <source>
        <dbReference type="ARBA" id="ARBA00022842"/>
    </source>
</evidence>
<dbReference type="InterPro" id="IPR005475">
    <property type="entry name" value="Transketolase-like_Pyr-bd"/>
</dbReference>
<evidence type="ECO:0000256" key="5">
    <source>
        <dbReference type="ARBA" id="ARBA00011738"/>
    </source>
</evidence>
<dbReference type="InterPro" id="IPR005474">
    <property type="entry name" value="Transketolase_N"/>
</dbReference>
<evidence type="ECO:0000256" key="3">
    <source>
        <dbReference type="ARBA" id="ARBA00001964"/>
    </source>
</evidence>
<evidence type="ECO:0000256" key="2">
    <source>
        <dbReference type="ARBA" id="ARBA00001946"/>
    </source>
</evidence>
<dbReference type="Proteomes" id="UP000256388">
    <property type="component" value="Unassembled WGS sequence"/>
</dbReference>
<keyword evidence="8" id="KW-0460">Magnesium</keyword>
<accession>A0A347ZPN6</accession>
<dbReference type="SMART" id="SM00861">
    <property type="entry name" value="Transket_pyr"/>
    <property type="match status" value="1"/>
</dbReference>
<dbReference type="FunFam" id="3.40.50.970:FF:000129">
    <property type="entry name" value="Transketolase"/>
    <property type="match status" value="1"/>
</dbReference>
<comment type="subunit">
    <text evidence="5">Homodimer.</text>
</comment>
<dbReference type="AlphaFoldDB" id="A0A347ZPN6"/>
<dbReference type="OrthoDB" id="8732661at2"/>
<dbReference type="GO" id="GO:0019682">
    <property type="term" value="P:glyceraldehyde-3-phosphate metabolic process"/>
    <property type="evidence" value="ECO:0007669"/>
    <property type="project" value="UniProtKB-ARBA"/>
</dbReference>
<reference evidence="11 12" key="1">
    <citation type="submission" date="2018-08" db="EMBL/GenBank/DDBJ databases">
        <title>Genomic Encyclopedia of Type Strains, Phase IV (KMG-IV): sequencing the most valuable type-strain genomes for metagenomic binning, comparative biology and taxonomic classification.</title>
        <authorList>
            <person name="Goeker M."/>
        </authorList>
    </citation>
    <scope>NUCLEOTIDE SEQUENCE [LARGE SCALE GENOMIC DNA]</scope>
    <source>
        <strain evidence="11 12">DSM 23923</strain>
    </source>
</reference>
<dbReference type="NCBIfam" id="NF004559">
    <property type="entry name" value="PRK05899.2-5"/>
    <property type="match status" value="1"/>
</dbReference>
<keyword evidence="6" id="KW-0808">Transferase</keyword>
<dbReference type="InterPro" id="IPR051157">
    <property type="entry name" value="PDH/Transketolase"/>
</dbReference>
<comment type="caution">
    <text evidence="11">The sequence shown here is derived from an EMBL/GenBank/DDBJ whole genome shotgun (WGS) entry which is preliminary data.</text>
</comment>
<dbReference type="CDD" id="cd07033">
    <property type="entry name" value="TPP_PYR_DXS_TK_like"/>
    <property type="match status" value="1"/>
</dbReference>
<dbReference type="SUPFAM" id="SSF52518">
    <property type="entry name" value="Thiamin diphosphate-binding fold (THDP-binding)"/>
    <property type="match status" value="2"/>
</dbReference>
<organism evidence="11 12">
    <name type="scientific">Pelolinea submarina</name>
    <dbReference type="NCBI Taxonomy" id="913107"/>
    <lineage>
        <taxon>Bacteria</taxon>
        <taxon>Bacillati</taxon>
        <taxon>Chloroflexota</taxon>
        <taxon>Anaerolineae</taxon>
        <taxon>Anaerolineales</taxon>
        <taxon>Anaerolineaceae</taxon>
        <taxon>Pelolinea</taxon>
    </lineage>
</organism>
<dbReference type="Pfam" id="PF02779">
    <property type="entry name" value="Transket_pyr"/>
    <property type="match status" value="1"/>
</dbReference>
<evidence type="ECO:0000313" key="12">
    <source>
        <dbReference type="Proteomes" id="UP000256388"/>
    </source>
</evidence>
<dbReference type="GO" id="GO:0016744">
    <property type="term" value="F:transketolase or transaldolase activity"/>
    <property type="evidence" value="ECO:0007669"/>
    <property type="project" value="UniProtKB-ARBA"/>
</dbReference>
<dbReference type="Pfam" id="PF00456">
    <property type="entry name" value="Transketolase_N"/>
    <property type="match status" value="1"/>
</dbReference>
<dbReference type="PANTHER" id="PTHR43825:SF1">
    <property type="entry name" value="TRANSKETOLASE-LIKE PYRIMIDINE-BINDING DOMAIN-CONTAINING PROTEIN"/>
    <property type="match status" value="1"/>
</dbReference>
<name>A0A347ZPN6_9CHLR</name>
<comment type="cofactor">
    <cofactor evidence="2">
        <name>Mg(2+)</name>
        <dbReference type="ChEBI" id="CHEBI:18420"/>
    </cofactor>
</comment>
<evidence type="ECO:0000256" key="6">
    <source>
        <dbReference type="ARBA" id="ARBA00022679"/>
    </source>
</evidence>
<feature type="domain" description="Transketolase-like pyrimidine-binding" evidence="10">
    <location>
        <begin position="311"/>
        <end position="476"/>
    </location>
</feature>
<comment type="similarity">
    <text evidence="4">Belongs to the transketolase family.</text>
</comment>
<dbReference type="InterPro" id="IPR009014">
    <property type="entry name" value="Transketo_C/PFOR_II"/>
</dbReference>
<keyword evidence="9" id="KW-0786">Thiamine pyrophosphate</keyword>
<sequence>MSENTKLEEQTLYLQNMARTIREDLLTMIFAAQSGHPGGSLSAADIVTALYFHFLRIDPQDPRSPDRDRFILSKGHTCPVWYSCLAEKGFFPVEELLTLRAIDSRLQGHPDMNKTPGVDFTTGSLGQGLSIGVGMAISLHTDCRNARVYVVLGDGELNEGQVWEAAMAGAKFKLGNLTAIVDYNDLQLDGFCHDIMPIEPLKDKWLSFGWNVIEIDGHNMPEILEALTRVGEVLDQPTVIIAHTIKGKGVSFMENVCEWHGIAPNREQYVRAIQEISGDEGLDRLKKKFKPLASMIEPPAETAKSKPSDRKPTRDAYGECLAELGREFEDIVVLEADISKSTRTKIFADEFPERFFQFGVAEADMMGAAAGFASTGKIPFVSTYSVFSSMRTCEQIRTSIAYTRINVKIAVSHGGITPANDGVTHQSTEDMGIMRTIPNMTVIMPADYFSTKKLLRAALAMNGPVYLRFTRDAVPFIYSADEEFEIGRGKILEEGGDLTLVANGDMLSVALQASALLRRQGIRAEVIDIHTIKPLDTNLILGSAAKTGRVITVEDHQINGALGSAVAELLGEELPCRMARIGLRDTFAESGPYELLLKKYKMDAESIVAQAFQLLEK</sequence>
<dbReference type="GO" id="GO:0005737">
    <property type="term" value="C:cytoplasm"/>
    <property type="evidence" value="ECO:0007669"/>
    <property type="project" value="UniProtKB-ARBA"/>
</dbReference>
<dbReference type="PROSITE" id="PS00801">
    <property type="entry name" value="TRANSKETOLASE_1"/>
    <property type="match status" value="1"/>
</dbReference>